<accession>A0AAW0A1W4</accession>
<sequence length="228" mass="26099">MLFGDELPQLISLARRHASQDALSFVDVDNTTDPTLTFNIPTAPLFRDSFSYSHKAPTYSFAPKWSVNEHRHTLTPSFSTTMGRRPKYTESELQDRRAQSAWEYRQRNRTEVNEKAKLRMQATRARVRAAGTATQLKYAIQAAQHRRDYLERRRRGIAQKKVVKSSKAAKMSRLDWLSKHPGIGLLCQSRPDAFSDEEESSNGTDDDPDVNDLPVNRDMCKAGNNWEP</sequence>
<name>A0AAW0A1W4_9AGAR</name>
<organism evidence="2 3">
    <name type="scientific">Favolaschia claudopus</name>
    <dbReference type="NCBI Taxonomy" id="2862362"/>
    <lineage>
        <taxon>Eukaryota</taxon>
        <taxon>Fungi</taxon>
        <taxon>Dikarya</taxon>
        <taxon>Basidiomycota</taxon>
        <taxon>Agaricomycotina</taxon>
        <taxon>Agaricomycetes</taxon>
        <taxon>Agaricomycetidae</taxon>
        <taxon>Agaricales</taxon>
        <taxon>Marasmiineae</taxon>
        <taxon>Mycenaceae</taxon>
        <taxon>Favolaschia</taxon>
    </lineage>
</organism>
<protein>
    <submittedName>
        <fullName evidence="2">Uncharacterized protein</fullName>
    </submittedName>
</protein>
<feature type="compositionally biased region" description="Acidic residues" evidence="1">
    <location>
        <begin position="194"/>
        <end position="210"/>
    </location>
</feature>
<evidence type="ECO:0000313" key="2">
    <source>
        <dbReference type="EMBL" id="KAK6997349.1"/>
    </source>
</evidence>
<proteinExistence type="predicted"/>
<dbReference type="EMBL" id="JAWWNJ010000092">
    <property type="protein sequence ID" value="KAK6997349.1"/>
    <property type="molecule type" value="Genomic_DNA"/>
</dbReference>
<feature type="region of interest" description="Disordered" evidence="1">
    <location>
        <begin position="187"/>
        <end position="228"/>
    </location>
</feature>
<evidence type="ECO:0000256" key="1">
    <source>
        <dbReference type="SAM" id="MobiDB-lite"/>
    </source>
</evidence>
<dbReference type="Proteomes" id="UP001362999">
    <property type="component" value="Unassembled WGS sequence"/>
</dbReference>
<reference evidence="2 3" key="1">
    <citation type="journal article" date="2024" name="J Genomics">
        <title>Draft genome sequencing and assembly of Favolaschia claudopus CIRM-BRFM 2984 isolated from oak limbs.</title>
        <authorList>
            <person name="Navarro D."/>
            <person name="Drula E."/>
            <person name="Chaduli D."/>
            <person name="Cazenave R."/>
            <person name="Ahrendt S."/>
            <person name="Wang J."/>
            <person name="Lipzen A."/>
            <person name="Daum C."/>
            <person name="Barry K."/>
            <person name="Grigoriev I.V."/>
            <person name="Favel A."/>
            <person name="Rosso M.N."/>
            <person name="Martin F."/>
        </authorList>
    </citation>
    <scope>NUCLEOTIDE SEQUENCE [LARGE SCALE GENOMIC DNA]</scope>
    <source>
        <strain evidence="2 3">CIRM-BRFM 2984</strain>
    </source>
</reference>
<dbReference type="AlphaFoldDB" id="A0AAW0A1W4"/>
<keyword evidence="3" id="KW-1185">Reference proteome</keyword>
<gene>
    <name evidence="2" type="ORF">R3P38DRAFT_3220382</name>
</gene>
<comment type="caution">
    <text evidence="2">The sequence shown here is derived from an EMBL/GenBank/DDBJ whole genome shotgun (WGS) entry which is preliminary data.</text>
</comment>
<evidence type="ECO:0000313" key="3">
    <source>
        <dbReference type="Proteomes" id="UP001362999"/>
    </source>
</evidence>